<feature type="transmembrane region" description="Helical" evidence="1">
    <location>
        <begin position="110"/>
        <end position="128"/>
    </location>
</feature>
<evidence type="ECO:0000313" key="2">
    <source>
        <dbReference type="EMBL" id="QEC63493.1"/>
    </source>
</evidence>
<evidence type="ECO:0008006" key="4">
    <source>
        <dbReference type="Google" id="ProtNLM"/>
    </source>
</evidence>
<keyword evidence="1" id="KW-0472">Membrane</keyword>
<gene>
    <name evidence="2" type="ORF">FRZ54_13195</name>
</gene>
<reference evidence="2 3" key="1">
    <citation type="journal article" date="2017" name="Curr. Microbiol.">
        <title>Mucilaginibacter ginsenosidivorans sp. nov., Isolated from Soil of Ginseng Field.</title>
        <authorList>
            <person name="Kim M.M."/>
            <person name="Siddiqi M.Z."/>
            <person name="Im W.T."/>
        </authorList>
    </citation>
    <scope>NUCLEOTIDE SEQUENCE [LARGE SCALE GENOMIC DNA]</scope>
    <source>
        <strain evidence="2 3">Gsoil 3017</strain>
    </source>
</reference>
<sequence length="415" mass="46428">MESSAVKQLLSIIEQQLDWGESSRWQGKDFELLNQLILDKTKVSLSASTLRRLWGRVEYNHLPSSTTLDTLAKFAGFDNWRAFARKASPTRETTSAPAARTGKYRKTWRSAALLIIAVAMISLVAMYVRKPGPIVKGVFSFSSRPVTRSIPNSVIFDYDARVNPSDSVFIQQSWDPTTRSVVDKARHTFTSVYYRPGFYHAKLLVNNKIVKEHTLMIPTDGWLALIANQPIPVYLDTKEFIGDGVMNVTPATITKKNIPLGPQPPVTELYNVGNFAPVPLKNFSFSVQIKNDFHDGAAACEFINIMLFTDNSPVIIPLSAKGCISNLALLNGRYFESGKDHDLSGFGSDLSQWVKVDCRSAKDKIQYYVNNKLVYQSQLPPYDENIVGMGYTFQGTGSVKNITLKQGDKLIFQAY</sequence>
<dbReference type="RefSeq" id="WP_147032069.1">
    <property type="nucleotide sequence ID" value="NZ_CP042436.1"/>
</dbReference>
<keyword evidence="3" id="KW-1185">Reference proteome</keyword>
<keyword evidence="1" id="KW-0812">Transmembrane</keyword>
<evidence type="ECO:0000313" key="3">
    <source>
        <dbReference type="Proteomes" id="UP000321479"/>
    </source>
</evidence>
<organism evidence="2 3">
    <name type="scientific">Mucilaginibacter ginsenosidivorans</name>
    <dbReference type="NCBI Taxonomy" id="398053"/>
    <lineage>
        <taxon>Bacteria</taxon>
        <taxon>Pseudomonadati</taxon>
        <taxon>Bacteroidota</taxon>
        <taxon>Sphingobacteriia</taxon>
        <taxon>Sphingobacteriales</taxon>
        <taxon>Sphingobacteriaceae</taxon>
        <taxon>Mucilaginibacter</taxon>
    </lineage>
</organism>
<dbReference type="OrthoDB" id="639802at2"/>
<dbReference type="KEGG" id="mgin:FRZ54_13195"/>
<proteinExistence type="predicted"/>
<dbReference type="Proteomes" id="UP000321479">
    <property type="component" value="Chromosome"/>
</dbReference>
<name>A0A5B8UWZ0_9SPHI</name>
<protein>
    <recommendedName>
        <fullName evidence="4">PKD domain-containing protein</fullName>
    </recommendedName>
</protein>
<dbReference type="EMBL" id="CP042436">
    <property type="protein sequence ID" value="QEC63493.1"/>
    <property type="molecule type" value="Genomic_DNA"/>
</dbReference>
<accession>A0A5B8UWZ0</accession>
<keyword evidence="1" id="KW-1133">Transmembrane helix</keyword>
<dbReference type="AlphaFoldDB" id="A0A5B8UWZ0"/>
<evidence type="ECO:0000256" key="1">
    <source>
        <dbReference type="SAM" id="Phobius"/>
    </source>
</evidence>